<dbReference type="FunFam" id="3.40.50.300:FF:001528">
    <property type="entry name" value="ATP-dependent RNA helicase YTHDC2"/>
    <property type="match status" value="1"/>
</dbReference>
<dbReference type="GO" id="GO:0003724">
    <property type="term" value="F:RNA helicase activity"/>
    <property type="evidence" value="ECO:0007669"/>
    <property type="project" value="TreeGrafter"/>
</dbReference>
<dbReference type="PANTHER" id="PTHR18934">
    <property type="entry name" value="ATP-DEPENDENT RNA HELICASE"/>
    <property type="match status" value="1"/>
</dbReference>
<keyword evidence="7" id="KW-1185">Reference proteome</keyword>
<dbReference type="GO" id="GO:0016787">
    <property type="term" value="F:hydrolase activity"/>
    <property type="evidence" value="ECO:0007669"/>
    <property type="project" value="UniProtKB-KW"/>
</dbReference>
<keyword evidence="1" id="KW-0547">Nucleotide-binding</keyword>
<reference evidence="6" key="2">
    <citation type="submission" date="2021-08" db="EMBL/GenBank/DDBJ databases">
        <authorList>
            <person name="Eriksson T."/>
        </authorList>
    </citation>
    <scope>NUCLEOTIDE SEQUENCE</scope>
    <source>
        <strain evidence="6">Stoneville</strain>
        <tissue evidence="6">Whole head</tissue>
    </source>
</reference>
<dbReference type="GO" id="GO:0005634">
    <property type="term" value="C:nucleus"/>
    <property type="evidence" value="ECO:0007669"/>
    <property type="project" value="TreeGrafter"/>
</dbReference>
<dbReference type="Gene3D" id="3.40.50.300">
    <property type="entry name" value="P-loop containing nucleotide triphosphate hydrolases"/>
    <property type="match status" value="1"/>
</dbReference>
<dbReference type="EMBL" id="JABDTM020024004">
    <property type="protein sequence ID" value="KAH0814707.1"/>
    <property type="molecule type" value="Genomic_DNA"/>
</dbReference>
<dbReference type="Gene3D" id="2.40.50.1000">
    <property type="match status" value="1"/>
</dbReference>
<dbReference type="Pfam" id="PF04408">
    <property type="entry name" value="WHD_HA2"/>
    <property type="match status" value="1"/>
</dbReference>
<reference evidence="6" key="1">
    <citation type="journal article" date="2020" name="J Insects Food Feed">
        <title>The yellow mealworm (Tenebrio molitor) genome: a resource for the emerging insects as food and feed industry.</title>
        <authorList>
            <person name="Eriksson T."/>
            <person name="Andere A."/>
            <person name="Kelstrup H."/>
            <person name="Emery V."/>
            <person name="Picard C."/>
        </authorList>
    </citation>
    <scope>NUCLEOTIDE SEQUENCE</scope>
    <source>
        <strain evidence="6">Stoneville</strain>
        <tissue evidence="6">Whole head</tissue>
    </source>
</reference>
<dbReference type="GO" id="GO:0005737">
    <property type="term" value="C:cytoplasm"/>
    <property type="evidence" value="ECO:0007669"/>
    <property type="project" value="TreeGrafter"/>
</dbReference>
<keyword evidence="2" id="KW-0378">Hydrolase</keyword>
<dbReference type="Proteomes" id="UP000719412">
    <property type="component" value="Unassembled WGS sequence"/>
</dbReference>
<dbReference type="GO" id="GO:0003678">
    <property type="term" value="F:DNA helicase activity"/>
    <property type="evidence" value="ECO:0007669"/>
    <property type="project" value="TreeGrafter"/>
</dbReference>
<proteinExistence type="predicted"/>
<dbReference type="AlphaFoldDB" id="A0A8J6HI07"/>
<accession>A0A8J6HI07</accession>
<protein>
    <recommendedName>
        <fullName evidence="5">Helicase C-terminal domain-containing protein</fullName>
    </recommendedName>
</protein>
<gene>
    <name evidence="6" type="ORF">GEV33_008084</name>
</gene>
<evidence type="ECO:0000313" key="6">
    <source>
        <dbReference type="EMBL" id="KAH0814707.1"/>
    </source>
</evidence>
<keyword evidence="4" id="KW-0067">ATP-binding</keyword>
<dbReference type="Pfam" id="PF00271">
    <property type="entry name" value="Helicase_C"/>
    <property type="match status" value="1"/>
</dbReference>
<dbReference type="FunFam" id="1.20.120.1080:FF:000116">
    <property type="entry name" value="ATP-dependent RNA helicase"/>
    <property type="match status" value="1"/>
</dbReference>
<dbReference type="InterPro" id="IPR048333">
    <property type="entry name" value="HA2_WH"/>
</dbReference>
<evidence type="ECO:0000256" key="1">
    <source>
        <dbReference type="ARBA" id="ARBA00022741"/>
    </source>
</evidence>
<evidence type="ECO:0000313" key="7">
    <source>
        <dbReference type="Proteomes" id="UP000719412"/>
    </source>
</evidence>
<dbReference type="SMART" id="SM00847">
    <property type="entry name" value="HA2"/>
    <property type="match status" value="1"/>
</dbReference>
<evidence type="ECO:0000256" key="2">
    <source>
        <dbReference type="ARBA" id="ARBA00022801"/>
    </source>
</evidence>
<dbReference type="InterPro" id="IPR001650">
    <property type="entry name" value="Helicase_C-like"/>
</dbReference>
<dbReference type="SMART" id="SM00490">
    <property type="entry name" value="HELICc"/>
    <property type="match status" value="1"/>
</dbReference>
<dbReference type="InterPro" id="IPR027417">
    <property type="entry name" value="P-loop_NTPase"/>
</dbReference>
<dbReference type="GO" id="GO:0005524">
    <property type="term" value="F:ATP binding"/>
    <property type="evidence" value="ECO:0007669"/>
    <property type="project" value="UniProtKB-KW"/>
</dbReference>
<keyword evidence="3" id="KW-0347">Helicase</keyword>
<dbReference type="InterPro" id="IPR007502">
    <property type="entry name" value="Helicase-assoc_dom"/>
</dbReference>
<evidence type="ECO:0000256" key="3">
    <source>
        <dbReference type="ARBA" id="ARBA00022806"/>
    </source>
</evidence>
<organism evidence="6 7">
    <name type="scientific">Tenebrio molitor</name>
    <name type="common">Yellow mealworm beetle</name>
    <dbReference type="NCBI Taxonomy" id="7067"/>
    <lineage>
        <taxon>Eukaryota</taxon>
        <taxon>Metazoa</taxon>
        <taxon>Ecdysozoa</taxon>
        <taxon>Arthropoda</taxon>
        <taxon>Hexapoda</taxon>
        <taxon>Insecta</taxon>
        <taxon>Pterygota</taxon>
        <taxon>Neoptera</taxon>
        <taxon>Endopterygota</taxon>
        <taxon>Coleoptera</taxon>
        <taxon>Polyphaga</taxon>
        <taxon>Cucujiformia</taxon>
        <taxon>Tenebrionidae</taxon>
        <taxon>Tenebrio</taxon>
    </lineage>
</organism>
<evidence type="ECO:0000259" key="5">
    <source>
        <dbReference type="PROSITE" id="PS51194"/>
    </source>
</evidence>
<dbReference type="GO" id="GO:0002151">
    <property type="term" value="F:G-quadruplex RNA binding"/>
    <property type="evidence" value="ECO:0007669"/>
    <property type="project" value="TreeGrafter"/>
</dbReference>
<comment type="caution">
    <text evidence="6">The sequence shown here is derived from an EMBL/GenBank/DDBJ whole genome shotgun (WGS) entry which is preliminary data.</text>
</comment>
<feature type="domain" description="Helicase C-terminal" evidence="5">
    <location>
        <begin position="14"/>
        <end position="182"/>
    </location>
</feature>
<name>A0A8J6HI07_TENMO</name>
<dbReference type="CDD" id="cd18791">
    <property type="entry name" value="SF2_C_RHA"/>
    <property type="match status" value="1"/>
</dbReference>
<dbReference type="PANTHER" id="PTHR18934:SF257">
    <property type="entry name" value="ATP-DEPENDENT RNA HELICASE DHX30"/>
    <property type="match status" value="1"/>
</dbReference>
<dbReference type="Pfam" id="PF16205">
    <property type="entry name" value="Ribosomal_S17_N"/>
    <property type="match status" value="1"/>
</dbReference>
<dbReference type="Gene3D" id="1.20.120.1080">
    <property type="match status" value="1"/>
</dbReference>
<dbReference type="SUPFAM" id="SSF52540">
    <property type="entry name" value="P-loop containing nucleoside triphosphate hydrolases"/>
    <property type="match status" value="1"/>
</dbReference>
<dbReference type="PROSITE" id="PS51194">
    <property type="entry name" value="HELICASE_CTER"/>
    <property type="match status" value="1"/>
</dbReference>
<dbReference type="InterPro" id="IPR032440">
    <property type="entry name" value="Ribosomal_uS17_N"/>
</dbReference>
<sequence length="470" mass="53404">MSCNSQSPTVVHEDVVKVINYIHKTKDEGAILCFLPGWEDIVKVERLLPSTGDVAVLCLHSRLQDSDQQKIFYRPPPGVRKVILSTNIAETSVTIDDVVYVVDTGIHKENRFDNDKGVMCIDNYWISQSSMIQRKGRAGRIQPGESFHLYPKSKYESFSTFTDPEILKTSLTKILLNSKVYSNNMDALQFMSQLPSPPEKNSTRRAVRELKDLQLLDEKENLTALGRTLANFQLEPKLAKVLVNAVVYKCVTPVVDIVTIFSADTELFSTGLVDKQTVKQIKSQGCKHSDHLALMRLFEAWLEIMDENGESTAAEYCADANLIHHKLITVNKLRKLHFDYLHNELHEVLPIADNYSDNDELVKAILYSGVGTLLRHRNWDVVKGLSGKRRKSLRYHREVGLGFKTPRETERAFQRQHSINVNRKAGLKKKVLRLSRNVGLGFKTPREVCYCFVYTFQSQGFTSMVLGLTA</sequence>
<evidence type="ECO:0000256" key="4">
    <source>
        <dbReference type="ARBA" id="ARBA00022840"/>
    </source>
</evidence>